<dbReference type="EMBL" id="UFQT01000835">
    <property type="protein sequence ID" value="SSX27510.1"/>
    <property type="molecule type" value="Genomic_DNA"/>
</dbReference>
<keyword evidence="9" id="KW-0804">Transcription</keyword>
<evidence type="ECO:0000256" key="8">
    <source>
        <dbReference type="ARBA" id="ARBA00023125"/>
    </source>
</evidence>
<feature type="compositionally biased region" description="Basic and acidic residues" evidence="13">
    <location>
        <begin position="193"/>
        <end position="206"/>
    </location>
</feature>
<keyword evidence="7" id="KW-0805">Transcription regulation</keyword>
<keyword evidence="5 11" id="KW-0863">Zinc-finger</keyword>
<dbReference type="InterPro" id="IPR012934">
    <property type="entry name" value="Znf_AD"/>
</dbReference>
<proteinExistence type="inferred from homology"/>
<evidence type="ECO:0000256" key="9">
    <source>
        <dbReference type="ARBA" id="ARBA00023163"/>
    </source>
</evidence>
<dbReference type="SUPFAM" id="SSF57716">
    <property type="entry name" value="Glucocorticoid receptor-like (DNA-binding domain)"/>
    <property type="match status" value="1"/>
</dbReference>
<dbReference type="InterPro" id="IPR050636">
    <property type="entry name" value="C2H2-ZF_domain-containing"/>
</dbReference>
<feature type="domain" description="C2H2-type" evidence="14">
    <location>
        <begin position="366"/>
        <end position="394"/>
    </location>
</feature>
<evidence type="ECO:0000256" key="5">
    <source>
        <dbReference type="ARBA" id="ARBA00022771"/>
    </source>
</evidence>
<dbReference type="InterPro" id="IPR013087">
    <property type="entry name" value="Znf_C2H2_type"/>
</dbReference>
<dbReference type="PROSITE" id="PS00028">
    <property type="entry name" value="ZINC_FINGER_C2H2_1"/>
    <property type="match status" value="7"/>
</dbReference>
<gene>
    <name evidence="16" type="primary">CSON014596</name>
</gene>
<evidence type="ECO:0000256" key="13">
    <source>
        <dbReference type="SAM" id="MobiDB-lite"/>
    </source>
</evidence>
<reference evidence="17" key="2">
    <citation type="submission" date="2018-07" db="EMBL/GenBank/DDBJ databases">
        <authorList>
            <person name="Quirk P.G."/>
            <person name="Krulwich T.A."/>
        </authorList>
    </citation>
    <scope>NUCLEOTIDE SEQUENCE</scope>
</reference>
<evidence type="ECO:0000256" key="1">
    <source>
        <dbReference type="ARBA" id="ARBA00004123"/>
    </source>
</evidence>
<organism evidence="16">
    <name type="scientific">Culicoides sonorensis</name>
    <name type="common">Biting midge</name>
    <dbReference type="NCBI Taxonomy" id="179676"/>
    <lineage>
        <taxon>Eukaryota</taxon>
        <taxon>Metazoa</taxon>
        <taxon>Ecdysozoa</taxon>
        <taxon>Arthropoda</taxon>
        <taxon>Hexapoda</taxon>
        <taxon>Insecta</taxon>
        <taxon>Pterygota</taxon>
        <taxon>Neoptera</taxon>
        <taxon>Endopterygota</taxon>
        <taxon>Diptera</taxon>
        <taxon>Nematocera</taxon>
        <taxon>Chironomoidea</taxon>
        <taxon>Ceratopogonidae</taxon>
        <taxon>Ceratopogoninae</taxon>
        <taxon>Culicoides</taxon>
        <taxon>Monoculicoides</taxon>
    </lineage>
</organism>
<dbReference type="PANTHER" id="PTHR47772:SF13">
    <property type="entry name" value="GASTRULA ZINC FINGER PROTEIN XLCGF49.1-LIKE-RELATED"/>
    <property type="match status" value="1"/>
</dbReference>
<evidence type="ECO:0000256" key="12">
    <source>
        <dbReference type="PROSITE-ProRule" id="PRU01263"/>
    </source>
</evidence>
<dbReference type="InterPro" id="IPR036236">
    <property type="entry name" value="Znf_C2H2_sf"/>
</dbReference>
<feature type="domain" description="C2H2-type" evidence="14">
    <location>
        <begin position="337"/>
        <end position="365"/>
    </location>
</feature>
<dbReference type="Gene3D" id="3.40.1800.20">
    <property type="match status" value="1"/>
</dbReference>
<dbReference type="SMART" id="SM00868">
    <property type="entry name" value="zf-AD"/>
    <property type="match status" value="1"/>
</dbReference>
<reference evidence="16" key="1">
    <citation type="submission" date="2018-04" db="EMBL/GenBank/DDBJ databases">
        <authorList>
            <person name="Go L.Y."/>
            <person name="Mitchell J.A."/>
        </authorList>
    </citation>
    <scope>NUCLEOTIDE SEQUENCE</scope>
    <source>
        <tissue evidence="16">Whole organism</tissue>
    </source>
</reference>
<evidence type="ECO:0000259" key="15">
    <source>
        <dbReference type="PROSITE" id="PS51915"/>
    </source>
</evidence>
<keyword evidence="3 12" id="KW-0479">Metal-binding</keyword>
<feature type="region of interest" description="Disordered" evidence="13">
    <location>
        <begin position="193"/>
        <end position="213"/>
    </location>
</feature>
<dbReference type="EMBL" id="UFQS01000835">
    <property type="protein sequence ID" value="SSX07167.1"/>
    <property type="molecule type" value="Genomic_DNA"/>
</dbReference>
<evidence type="ECO:0000256" key="7">
    <source>
        <dbReference type="ARBA" id="ARBA00023015"/>
    </source>
</evidence>
<dbReference type="SUPFAM" id="SSF57667">
    <property type="entry name" value="beta-beta-alpha zinc fingers"/>
    <property type="match status" value="4"/>
</dbReference>
<evidence type="ECO:0000256" key="11">
    <source>
        <dbReference type="PROSITE-ProRule" id="PRU00042"/>
    </source>
</evidence>
<feature type="binding site" evidence="12">
    <location>
        <position position="11"/>
    </location>
    <ligand>
        <name>Zn(2+)</name>
        <dbReference type="ChEBI" id="CHEBI:29105"/>
    </ligand>
</feature>
<feature type="binding site" evidence="12">
    <location>
        <position position="62"/>
    </location>
    <ligand>
        <name>Zn(2+)</name>
        <dbReference type="ChEBI" id="CHEBI:29105"/>
    </ligand>
</feature>
<evidence type="ECO:0000256" key="4">
    <source>
        <dbReference type="ARBA" id="ARBA00022737"/>
    </source>
</evidence>
<dbReference type="Pfam" id="PF00096">
    <property type="entry name" value="zf-C2H2"/>
    <property type="match status" value="2"/>
</dbReference>
<dbReference type="PROSITE" id="PS50157">
    <property type="entry name" value="ZINC_FINGER_C2H2_2"/>
    <property type="match status" value="7"/>
</dbReference>
<evidence type="ECO:0000313" key="16">
    <source>
        <dbReference type="EMBL" id="SSX07167.1"/>
    </source>
</evidence>
<dbReference type="GO" id="GO:0003690">
    <property type="term" value="F:double-stranded DNA binding"/>
    <property type="evidence" value="ECO:0007669"/>
    <property type="project" value="UniProtKB-ARBA"/>
</dbReference>
<name>A0A336KS20_CULSO</name>
<keyword evidence="6 12" id="KW-0862">Zinc</keyword>
<keyword evidence="8" id="KW-0238">DNA-binding</keyword>
<dbReference type="GO" id="GO:0008270">
    <property type="term" value="F:zinc ion binding"/>
    <property type="evidence" value="ECO:0007669"/>
    <property type="project" value="UniProtKB-UniRule"/>
</dbReference>
<dbReference type="VEuPathDB" id="VectorBase:CSON014596"/>
<keyword evidence="4" id="KW-0677">Repeat</keyword>
<feature type="domain" description="C2H2-type" evidence="14">
    <location>
        <begin position="218"/>
        <end position="246"/>
    </location>
</feature>
<evidence type="ECO:0000256" key="2">
    <source>
        <dbReference type="ARBA" id="ARBA00006991"/>
    </source>
</evidence>
<evidence type="ECO:0000313" key="17">
    <source>
        <dbReference type="EMBL" id="SSX27510.1"/>
    </source>
</evidence>
<dbReference type="OMA" id="CQICARN"/>
<keyword evidence="10" id="KW-0539">Nucleus</keyword>
<dbReference type="GO" id="GO:0005634">
    <property type="term" value="C:nucleus"/>
    <property type="evidence" value="ECO:0007669"/>
    <property type="project" value="UniProtKB-SubCell"/>
</dbReference>
<dbReference type="PANTHER" id="PTHR47772">
    <property type="entry name" value="ZINC FINGER PROTEIN 200"/>
    <property type="match status" value="1"/>
</dbReference>
<dbReference type="Pfam" id="PF07776">
    <property type="entry name" value="zf-AD"/>
    <property type="match status" value="1"/>
</dbReference>
<dbReference type="SMART" id="SM00355">
    <property type="entry name" value="ZnF_C2H2"/>
    <property type="match status" value="7"/>
</dbReference>
<comment type="similarity">
    <text evidence="2">Belongs to the krueppel C2H2-type zinc-finger protein family.</text>
</comment>
<feature type="domain" description="C2H2-type" evidence="14">
    <location>
        <begin position="306"/>
        <end position="336"/>
    </location>
</feature>
<evidence type="ECO:0000259" key="14">
    <source>
        <dbReference type="PROSITE" id="PS50157"/>
    </source>
</evidence>
<feature type="binding site" evidence="12">
    <location>
        <position position="8"/>
    </location>
    <ligand>
        <name>Zn(2+)</name>
        <dbReference type="ChEBI" id="CHEBI:29105"/>
    </ligand>
</feature>
<dbReference type="PROSITE" id="PS51915">
    <property type="entry name" value="ZAD"/>
    <property type="match status" value="1"/>
</dbReference>
<dbReference type="Gene3D" id="3.30.160.60">
    <property type="entry name" value="Classic Zinc Finger"/>
    <property type="match status" value="5"/>
</dbReference>
<dbReference type="FunFam" id="3.30.160.60:FF:001370">
    <property type="entry name" value="Zinc finger protein"/>
    <property type="match status" value="1"/>
</dbReference>
<evidence type="ECO:0000256" key="3">
    <source>
        <dbReference type="ARBA" id="ARBA00022723"/>
    </source>
</evidence>
<comment type="subcellular location">
    <subcellularLocation>
        <location evidence="1">Nucleus</location>
    </subcellularLocation>
</comment>
<feature type="domain" description="C2H2-type" evidence="14">
    <location>
        <begin position="247"/>
        <end position="277"/>
    </location>
</feature>
<feature type="binding site" evidence="12">
    <location>
        <position position="65"/>
    </location>
    <ligand>
        <name>Zn(2+)</name>
        <dbReference type="ChEBI" id="CHEBI:29105"/>
    </ligand>
</feature>
<accession>A0A336KS20</accession>
<evidence type="ECO:0000256" key="6">
    <source>
        <dbReference type="ARBA" id="ARBA00022833"/>
    </source>
</evidence>
<sequence>MCYDVCVCRTCLSREKRENTKNILTDYLHISTYSMKISIVEAFYEITKLIVDTNEPFTHMICLACVRKLRQAYNFRIMTTKSYETLCGVTDIDQIPYKTEDEKMFYTKDEPVHEEEEGSVESFQQVEEYLQVVGEEPEEDPVSESSIDKVVTEIKKEEMEPGEIREFINLETKKPVRIVKKTTTIPKIQSKMEVKRTTSIKKEPNTKKSHGTSSKETLYCDLCPAQFTNTRACFIHMKKFHMSKKPYKCWYEGCGRLYRSAGQRSAHQNTVHLKLKRFICATCGMSFTDNPKLTSHTRIHTGERPYKCDFPNCTAQFKQQYDLTKHKNSIHSTERPWVCEVCQATFKLKGGLRAHRRLMHSRENLKKCSDCEKEFLNVAALNNHYNIIHLGQRNHVCQICARNYAYRKHMLRHVKESHPVEYQQMIDSGEIVIRMREQLYPNTLDETTGTMISYLLGFFPHKTLIS</sequence>
<feature type="domain" description="C2H2-type" evidence="14">
    <location>
        <begin position="278"/>
        <end position="305"/>
    </location>
</feature>
<protein>
    <submittedName>
        <fullName evidence="16">CSON014596 protein</fullName>
    </submittedName>
</protein>
<evidence type="ECO:0000256" key="10">
    <source>
        <dbReference type="ARBA" id="ARBA00023242"/>
    </source>
</evidence>
<feature type="domain" description="ZAD" evidence="15">
    <location>
        <begin position="6"/>
        <end position="89"/>
    </location>
</feature>
<dbReference type="AlphaFoldDB" id="A0A336KS20"/>
<feature type="domain" description="C2H2-type" evidence="14">
    <location>
        <begin position="395"/>
        <end position="423"/>
    </location>
</feature>